<reference evidence="2" key="2">
    <citation type="submission" date="2016-01" db="EMBL/GenBank/DDBJ databases">
        <title>Diatom-associated endosymboitic cyanobacterium lacks core nitrogen metabolism enzymes.</title>
        <authorList>
            <person name="Hilton J.A."/>
            <person name="Foster R.A."/>
            <person name="Tripp H.J."/>
            <person name="Carter B.J."/>
            <person name="Zehr J.P."/>
            <person name="Villareal T.A."/>
        </authorList>
    </citation>
    <scope>NUCLEOTIDE SEQUENCE [LARGE SCALE GENOMIC DNA]</scope>
    <source>
        <strain evidence="2">HH01</strain>
    </source>
</reference>
<dbReference type="Proteomes" id="UP000053051">
    <property type="component" value="Unassembled WGS sequence"/>
</dbReference>
<dbReference type="EMBL" id="CAIY01000035">
    <property type="protein sequence ID" value="CCH67095.1"/>
    <property type="molecule type" value="Genomic_DNA"/>
</dbReference>
<keyword evidence="2" id="KW-1185">Reference proteome</keyword>
<reference evidence="1 2" key="1">
    <citation type="submission" date="2012-05" db="EMBL/GenBank/DDBJ databases">
        <authorList>
            <person name="Hilton J."/>
        </authorList>
    </citation>
    <scope>NUCLEOTIDE SEQUENCE [LARGE SCALE GENOMIC DNA]</scope>
    <source>
        <strain evidence="1 2">HH01</strain>
    </source>
</reference>
<accession>M1X2M7</accession>
<name>M1X2M7_9NOST</name>
<proteinExistence type="predicted"/>
<gene>
    <name evidence="1" type="ORF">RINTHH_9400</name>
</gene>
<protein>
    <submittedName>
        <fullName evidence="1">Uncharacterized protein</fullName>
    </submittedName>
</protein>
<sequence length="37" mass="4268">MTAQDSVSKFWKVMEILPALNFIQGRVGSIYYQNFGK</sequence>
<comment type="caution">
    <text evidence="1">The sequence shown here is derived from an EMBL/GenBank/DDBJ whole genome shotgun (WGS) entry which is preliminary data.</text>
</comment>
<evidence type="ECO:0000313" key="2">
    <source>
        <dbReference type="Proteomes" id="UP000053051"/>
    </source>
</evidence>
<dbReference type="AlphaFoldDB" id="M1X2M7"/>
<evidence type="ECO:0000313" key="1">
    <source>
        <dbReference type="EMBL" id="CCH67095.1"/>
    </source>
</evidence>
<organism evidence="1 2">
    <name type="scientific">Richelia intracellularis HH01</name>
    <dbReference type="NCBI Taxonomy" id="1165094"/>
    <lineage>
        <taxon>Bacteria</taxon>
        <taxon>Bacillati</taxon>
        <taxon>Cyanobacteriota</taxon>
        <taxon>Cyanophyceae</taxon>
        <taxon>Nostocales</taxon>
        <taxon>Nostocaceae</taxon>
        <taxon>Richelia</taxon>
    </lineage>
</organism>